<accession>A0A818J1V3</accession>
<proteinExistence type="predicted"/>
<feature type="transmembrane region" description="Helical" evidence="7">
    <location>
        <begin position="1835"/>
        <end position="1857"/>
    </location>
</feature>
<evidence type="ECO:0000256" key="7">
    <source>
        <dbReference type="SAM" id="Phobius"/>
    </source>
</evidence>
<keyword evidence="3 7" id="KW-1133">Transmembrane helix</keyword>
<feature type="transmembrane region" description="Helical" evidence="7">
    <location>
        <begin position="1996"/>
        <end position="2024"/>
    </location>
</feature>
<keyword evidence="5" id="KW-1015">Disulfide bond</keyword>
<evidence type="ECO:0000256" key="3">
    <source>
        <dbReference type="ARBA" id="ARBA00022989"/>
    </source>
</evidence>
<feature type="compositionally biased region" description="Low complexity" evidence="6">
    <location>
        <begin position="1215"/>
        <end position="1272"/>
    </location>
</feature>
<comment type="subcellular location">
    <subcellularLocation>
        <location evidence="1">Membrane</location>
        <topology evidence="1">Multi-pass membrane protein</topology>
    </subcellularLocation>
</comment>
<comment type="caution">
    <text evidence="10">The sequence shown here is derived from an EMBL/GenBank/DDBJ whole genome shotgun (WGS) entry which is preliminary data.</text>
</comment>
<keyword evidence="4 7" id="KW-0472">Membrane</keyword>
<dbReference type="PANTHER" id="PTHR12011">
    <property type="entry name" value="ADHESION G-PROTEIN COUPLED RECEPTOR"/>
    <property type="match status" value="1"/>
</dbReference>
<evidence type="ECO:0000256" key="1">
    <source>
        <dbReference type="ARBA" id="ARBA00004141"/>
    </source>
</evidence>
<dbReference type="EMBL" id="CAJOAZ010000102">
    <property type="protein sequence ID" value="CAF3531969.1"/>
    <property type="molecule type" value="Genomic_DNA"/>
</dbReference>
<feature type="transmembrane region" description="Helical" evidence="7">
    <location>
        <begin position="1952"/>
        <end position="1974"/>
    </location>
</feature>
<evidence type="ECO:0000313" key="11">
    <source>
        <dbReference type="Proteomes" id="UP000663844"/>
    </source>
</evidence>
<dbReference type="GO" id="GO:0007189">
    <property type="term" value="P:adenylate cyclase-activating G protein-coupled receptor signaling pathway"/>
    <property type="evidence" value="ECO:0007669"/>
    <property type="project" value="TreeGrafter"/>
</dbReference>
<feature type="transmembrane region" description="Helical" evidence="7">
    <location>
        <begin position="2073"/>
        <end position="2097"/>
    </location>
</feature>
<dbReference type="InterPro" id="IPR017981">
    <property type="entry name" value="GPCR_2-like_7TM"/>
</dbReference>
<evidence type="ECO:0000256" key="2">
    <source>
        <dbReference type="ARBA" id="ARBA00022692"/>
    </source>
</evidence>
<evidence type="ECO:0000313" key="10">
    <source>
        <dbReference type="EMBL" id="CAF3531969.1"/>
    </source>
</evidence>
<evidence type="ECO:0000259" key="9">
    <source>
        <dbReference type="PROSITE" id="PS50261"/>
    </source>
</evidence>
<dbReference type="Pfam" id="PF00002">
    <property type="entry name" value="7tm_2"/>
    <property type="match status" value="1"/>
</dbReference>
<dbReference type="PROSITE" id="PS50261">
    <property type="entry name" value="G_PROTEIN_RECEP_F2_4"/>
    <property type="match status" value="1"/>
</dbReference>
<dbReference type="GO" id="GO:0005886">
    <property type="term" value="C:plasma membrane"/>
    <property type="evidence" value="ECO:0007669"/>
    <property type="project" value="TreeGrafter"/>
</dbReference>
<feature type="transmembrane region" description="Helical" evidence="7">
    <location>
        <begin position="2044"/>
        <end position="2067"/>
    </location>
</feature>
<evidence type="ECO:0000256" key="4">
    <source>
        <dbReference type="ARBA" id="ARBA00023136"/>
    </source>
</evidence>
<reference evidence="10" key="1">
    <citation type="submission" date="2021-02" db="EMBL/GenBank/DDBJ databases">
        <authorList>
            <person name="Nowell W R."/>
        </authorList>
    </citation>
    <scope>NUCLEOTIDE SEQUENCE</scope>
</reference>
<name>A0A818J1V3_9BILA</name>
<dbReference type="GO" id="GO:0007166">
    <property type="term" value="P:cell surface receptor signaling pathway"/>
    <property type="evidence" value="ECO:0007669"/>
    <property type="project" value="InterPro"/>
</dbReference>
<feature type="domain" description="GAIN-B" evidence="8">
    <location>
        <begin position="1661"/>
        <end position="1826"/>
    </location>
</feature>
<feature type="transmembrane region" description="Helical" evidence="7">
    <location>
        <begin position="653"/>
        <end position="682"/>
    </location>
</feature>
<dbReference type="Pfam" id="PF01825">
    <property type="entry name" value="GPS"/>
    <property type="match status" value="1"/>
</dbReference>
<dbReference type="PROSITE" id="PS50221">
    <property type="entry name" value="GAIN_B"/>
    <property type="match status" value="1"/>
</dbReference>
<sequence length="2168" mass="245481">MNTSANDFIITLDSVLLMGSVSNFVINRLGTNWQLFFNVRPNNEFQAAWGGQPYTKGRNCSSISIYCSTTTGIYLRKLNNESSSDLYWGEKYVAELQFEVSGVLVGGFMLDSVLQSNLSCLYNDSCLLKLNTYLNYSLYPFNATPLAVPSSASSLPTINDSAIHLMVDSWQLNSSYQHYFNACNPSTCTYTYTHQFDILFIITTVISFIGGIVTVLMIVILPTVKFLRKKVKTFNRFLSSSEVETHKANIERQAVDITTEQHMSSFAKIKSFLHNLNFFSDSDENSEWYLYGQRLSTRIFIISIIIAFSILILYTSTYSVTKTITINQPSIEVYSTLQDKYPQTLICPCSSTTNGHSQFISFQPTQHPVCHSVFITDNWNNYLVAVSSEGIGIHDFRYTSAAFFPAILSFCQLSLKTINNQIFIFNSTKYVTKSVQEIDLFNSQTQQLINNMKQTTMNSFQLLISMSRQTIWGNALYSVLTYLYTPDATVNYDYNSTINPHQLNLVFYPTYYQSGNDTTCSCKIHPTTCNDLSAITYVNGTYLQQTISNLFTVPGYYTGCYASESIFRSNFKCFFDQTCLQTIYNLTYLTSKDPFNATAMQLNSSRYNITTSVEDIIDNLMIEEWNNETSFQLYFRQCNPYLCSYSYDLKGDISYVIAITFGLIGGLTTILKTIIPSIVLMIRRWRQKRKIDINQSMINQDIQTTTIGQKLKISILTFNLFKTRNKRSEEQLQQQRFSTRFLLIITLITLIILVFYVSFENITHTIIKNNPTIAEFNKLYQEYPNTIQCPCQTYSIPYEEFITFQPHLHSICSSTFVDETSQWLIIDYPQTMPKGIIGEPMYSTRKDDFRQIGSPFFQVLNSFCNLSSKTINAELKTFYSSRFITLNLITFEQFQTQINQLINQFLRNTARSFINSLFFAENMTAANMLFSAFQSDSLYSSASPIYDYYRYPDYQYIYDRIDQIYNSNETGIDCDCQSTPWCIQQAIVYDLDTITQLFSPSGIFVGCYLVEAVLQSDLRCFFDIGCLQQLINSLSLENISVSDIVLNSTASHYQEKSSLLEIVSNLMVEEWNNQTFYDNYFNICQPSVCTATYISRGNIIYIITTTIGLIGGLTKVYKFIVPIFIKITVRVIIPFLRKKCDSYEYVEIMNENYTNILYNLKDEFILKQDTQDIIIDASGTTESSSSLDSTISVTLSSIETSMIEKAPITTLAMATDTTEPTSTTTSTTRATATETTEPTTTTTTTTTTTETASDTITTTTTTTTPTNITDATTTETTSDTITSATTNTSSSLPQLYLQLLHLQLPQLTSTTIPIVCNDITEVEYPNNTCISKSEAQRNTYGLLKNNTGTSVEKAGNLSLYFSSIARPNAEIDGNYVLNPNDINGIVKNLTDIKDPINSTASLIVLRSFDGNRSNTNFGASFLHGVGGRTVENINDSQISRMDMSIAGIATNIDSDNIKSLNILIIDDPFTYENFSTSSTKRLASSVVVMTAVQKSAFRSLVPMNIDLYFNDHSHEGSKIIETYKCGYYNTTALAWNEIGCSERNFNSNSKGYKCSFSHTATFAFLTFNCENTTHTIHNCNCGLKSDIQNETYRVIRSNSTNATIVANALSGYISSITNSNVSPNTANTLSLNEIDEVIDKLINSTVEIDTTASYITVQPPKQQNISDDVIVLGASVNNDTGGQIVDNKNKNNIIQNPGLLAAAIINEDLLNRVTSLNILIIKDPTPFLHADNSSNKTLASSLVVVSVRGINDANAVKNITLYFQLFNESEQRNDRTYLCSYYNTTTFTWDEAGCSVPTYNESLKRYQCSCNHFTSFALIWLPKQSLTSYLNSQDIASLVFQSISIVCFLLIIIHAMFRTIQFPLNTFQIYTLLPLISAATTTILFIFYIALSMTVYTQTSSSHQTNCFTSSTVLMFFTYFFLIFMFCVKTSVGYFNYLRFIHLFPQPSHRKLFIMLFISFFISLIWMAFAVGFYSDSSLDIIKLYPYKLCWFRSDVIYYFLSIPACLFLLINIILFIIVGSHIINHVRNATSVHQSYERMKRCVIVLLSSCITQGIGWLFGVFISFVNGESGYILGWFFVIFNGLEGLWSIILYMIIRSQHMDEQKRITAYKKFTESTPISTVKSKESYFNDSVSKRPKKTNRNSQKNSHVFNRSYNIKGIDGISSEC</sequence>
<evidence type="ECO:0000259" key="8">
    <source>
        <dbReference type="PROSITE" id="PS50221"/>
    </source>
</evidence>
<dbReference type="Proteomes" id="UP000663844">
    <property type="component" value="Unassembled WGS sequence"/>
</dbReference>
<feature type="transmembrane region" description="Helical" evidence="7">
    <location>
        <begin position="1869"/>
        <end position="1891"/>
    </location>
</feature>
<dbReference type="InterPro" id="IPR000203">
    <property type="entry name" value="GPS"/>
</dbReference>
<evidence type="ECO:0000256" key="5">
    <source>
        <dbReference type="ARBA" id="ARBA00023157"/>
    </source>
</evidence>
<dbReference type="GO" id="GO:0004930">
    <property type="term" value="F:G protein-coupled receptor activity"/>
    <property type="evidence" value="ECO:0007669"/>
    <property type="project" value="InterPro"/>
</dbReference>
<dbReference type="PANTHER" id="PTHR12011:SF471">
    <property type="entry name" value="G-PROTEIN COUPLED RECEPTORS FAMILY 2 PROFILE 2 DOMAIN-CONTAINING PROTEIN"/>
    <property type="match status" value="1"/>
</dbReference>
<feature type="transmembrane region" description="Helical" evidence="7">
    <location>
        <begin position="299"/>
        <end position="320"/>
    </location>
</feature>
<dbReference type="InterPro" id="IPR000832">
    <property type="entry name" value="GPCR_2_secretin-like"/>
</dbReference>
<keyword evidence="2 7" id="KW-0812">Transmembrane</keyword>
<organism evidence="10 11">
    <name type="scientific">Adineta steineri</name>
    <dbReference type="NCBI Taxonomy" id="433720"/>
    <lineage>
        <taxon>Eukaryota</taxon>
        <taxon>Metazoa</taxon>
        <taxon>Spiralia</taxon>
        <taxon>Gnathifera</taxon>
        <taxon>Rotifera</taxon>
        <taxon>Eurotatoria</taxon>
        <taxon>Bdelloidea</taxon>
        <taxon>Adinetida</taxon>
        <taxon>Adinetidae</taxon>
        <taxon>Adineta</taxon>
    </lineage>
</organism>
<gene>
    <name evidence="10" type="ORF">OXD698_LOCUS2992</name>
</gene>
<feature type="domain" description="G-protein coupled receptors family 2 profile 2" evidence="9">
    <location>
        <begin position="1833"/>
        <end position="2098"/>
    </location>
</feature>
<feature type="transmembrane region" description="Helical" evidence="7">
    <location>
        <begin position="198"/>
        <end position="221"/>
    </location>
</feature>
<feature type="transmembrane region" description="Helical" evidence="7">
    <location>
        <begin position="741"/>
        <end position="759"/>
    </location>
</feature>
<dbReference type="Gene3D" id="1.20.1070.10">
    <property type="entry name" value="Rhodopsin 7-helix transmembrane proteins"/>
    <property type="match status" value="1"/>
</dbReference>
<dbReference type="InterPro" id="IPR057244">
    <property type="entry name" value="GAIN_B"/>
</dbReference>
<feature type="transmembrane region" description="Helical" evidence="7">
    <location>
        <begin position="1911"/>
        <end position="1932"/>
    </location>
</feature>
<feature type="region of interest" description="Disordered" evidence="6">
    <location>
        <begin position="1214"/>
        <end position="1272"/>
    </location>
</feature>
<protein>
    <submittedName>
        <fullName evidence="10">Uncharacterized protein</fullName>
    </submittedName>
</protein>
<evidence type="ECO:0000256" key="6">
    <source>
        <dbReference type="SAM" id="MobiDB-lite"/>
    </source>
</evidence>